<reference evidence="3" key="1">
    <citation type="submission" date="2024-06" db="EMBL/GenBank/DDBJ databases">
        <title>Draft genome sequence of Microbacterium sp. strain A8/3-1, isolated from Oxytropis tragacanthoides Fisch. ex DC. Root nodules in the Altai region of Russia.</title>
        <authorList>
            <person name="Sazanova A."/>
            <person name="Guro P."/>
            <person name="Kuznetsova I."/>
            <person name="Belimov A."/>
            <person name="Safronova V."/>
        </authorList>
    </citation>
    <scope>NUCLEOTIDE SEQUENCE</scope>
    <source>
        <strain evidence="3">A8/3-1</strain>
    </source>
</reference>
<dbReference type="GO" id="GO:0016151">
    <property type="term" value="F:nickel cation binding"/>
    <property type="evidence" value="ECO:0007669"/>
    <property type="project" value="InterPro"/>
</dbReference>
<accession>A0AAU7VTG4</accession>
<keyword evidence="2" id="KW-0143">Chaperone</keyword>
<keyword evidence="1" id="KW-0996">Nickel insertion</keyword>
<proteinExistence type="predicted"/>
<dbReference type="PANTHER" id="PTHR33620:SF1">
    <property type="entry name" value="UREASE ACCESSORY PROTEIN F"/>
    <property type="match status" value="1"/>
</dbReference>
<evidence type="ECO:0000313" key="3">
    <source>
        <dbReference type="EMBL" id="XBX77397.1"/>
    </source>
</evidence>
<dbReference type="PANTHER" id="PTHR33620">
    <property type="entry name" value="UREASE ACCESSORY PROTEIN F"/>
    <property type="match status" value="1"/>
</dbReference>
<dbReference type="Pfam" id="PF01730">
    <property type="entry name" value="UreF"/>
    <property type="match status" value="1"/>
</dbReference>
<dbReference type="InterPro" id="IPR002639">
    <property type="entry name" value="UreF"/>
</dbReference>
<organism evidence="3">
    <name type="scientific">Microbacterium sp. A8/3-1</name>
    <dbReference type="NCBI Taxonomy" id="3160749"/>
    <lineage>
        <taxon>Bacteria</taxon>
        <taxon>Bacillati</taxon>
        <taxon>Actinomycetota</taxon>
        <taxon>Actinomycetes</taxon>
        <taxon>Micrococcales</taxon>
        <taxon>Microbacteriaceae</taxon>
        <taxon>Microbacterium</taxon>
    </lineage>
</organism>
<sequence>MTPEFPTHAASVTVAMLLADARLPSGGHAHSAGMEPAIVGGLPVADVPAFLIGRARTTTLVEAGTAVVARHLTLRSMTSNSIDMWELERAWAARTPSSAMRDASLVLGRGYLRLASRVWPHAAALRRARERSEAPPRAIVLGMIAAAAGLSAEDLARVTIYDEAHSAAAAVLKLEPRDPADTISWVLDTCAAVEHLVPVLAELTTPDAIPAAGAPQAEGWAESHALMSQRLFRA</sequence>
<dbReference type="RefSeq" id="WP_350350885.1">
    <property type="nucleotide sequence ID" value="NZ_CP158357.1"/>
</dbReference>
<evidence type="ECO:0000256" key="1">
    <source>
        <dbReference type="ARBA" id="ARBA00022988"/>
    </source>
</evidence>
<evidence type="ECO:0000256" key="2">
    <source>
        <dbReference type="ARBA" id="ARBA00023186"/>
    </source>
</evidence>
<dbReference type="Gene3D" id="1.10.4190.10">
    <property type="entry name" value="Urease accessory protein UreF"/>
    <property type="match status" value="1"/>
</dbReference>
<name>A0AAU7VTG4_9MICO</name>
<protein>
    <submittedName>
        <fullName evidence="3">Urease accessory UreF family protein</fullName>
    </submittedName>
</protein>
<dbReference type="InterPro" id="IPR038277">
    <property type="entry name" value="UreF_sf"/>
</dbReference>
<dbReference type="AlphaFoldDB" id="A0AAU7VTG4"/>
<gene>
    <name evidence="3" type="ORF">ABS642_15985</name>
</gene>
<dbReference type="EMBL" id="CP158357">
    <property type="protein sequence ID" value="XBX77397.1"/>
    <property type="molecule type" value="Genomic_DNA"/>
</dbReference>